<protein>
    <submittedName>
        <fullName evidence="4">Diguanylate cyclase</fullName>
    </submittedName>
</protein>
<proteinExistence type="predicted"/>
<dbReference type="Gene3D" id="3.30.70.270">
    <property type="match status" value="1"/>
</dbReference>
<organism evidence="4 5">
    <name type="scientific">Archangium minus</name>
    <dbReference type="NCBI Taxonomy" id="83450"/>
    <lineage>
        <taxon>Bacteria</taxon>
        <taxon>Pseudomonadati</taxon>
        <taxon>Myxococcota</taxon>
        <taxon>Myxococcia</taxon>
        <taxon>Myxococcales</taxon>
        <taxon>Cystobacterineae</taxon>
        <taxon>Archangiaceae</taxon>
        <taxon>Archangium</taxon>
    </lineage>
</organism>
<dbReference type="SMART" id="SM00267">
    <property type="entry name" value="GGDEF"/>
    <property type="match status" value="1"/>
</dbReference>
<accession>A0ABY9WYU4</accession>
<evidence type="ECO:0000313" key="4">
    <source>
        <dbReference type="EMBL" id="WNG48289.1"/>
    </source>
</evidence>
<dbReference type="PROSITE" id="PS50887">
    <property type="entry name" value="GGDEF"/>
    <property type="match status" value="1"/>
</dbReference>
<dbReference type="InterPro" id="IPR052163">
    <property type="entry name" value="DGC-Regulatory_Protein"/>
</dbReference>
<comment type="caution">
    <text evidence="1">Lacks conserved residue(s) required for the propagation of feature annotation.</text>
</comment>
<dbReference type="InterPro" id="IPR029787">
    <property type="entry name" value="Nucleotide_cyclase"/>
</dbReference>
<keyword evidence="5" id="KW-1185">Reference proteome</keyword>
<dbReference type="EMBL" id="CP043494">
    <property type="protein sequence ID" value="WNG48289.1"/>
    <property type="molecule type" value="Genomic_DNA"/>
</dbReference>
<dbReference type="CDD" id="cd01949">
    <property type="entry name" value="GGDEF"/>
    <property type="match status" value="1"/>
</dbReference>
<sequence>MALRRKHKRAEQPLTVLVVEPRAGDLERTRVVLGEAGFRVVPVTRFDAAGPLFEAIRPDAVVLAAQPPDYAAIAVARRLRQMGRGAVPMLYLVDSDDPDTYRCCLEKGLCVDIVPRSGSGEELVLRLRAQLRLKAAVRRAIVPEDAGSAALHDPLTGLYTRAFLLELIALEMRRTERFGGTFSVVTGSLDDFRALRKASGRPLAERLLVYSAVVFGQTVREADMVARVGEEEFAVLLPGTPAEGVPDVMARVSERFALARLQVEGRVLRPSLTLGAVSYPDVVGTPVQLLSSSLQALRRAREERRGAGAAGMGLTV</sequence>
<dbReference type="RefSeq" id="WP_395805619.1">
    <property type="nucleotide sequence ID" value="NZ_CP043494.1"/>
</dbReference>
<reference evidence="4 5" key="1">
    <citation type="submission" date="2019-08" db="EMBL/GenBank/DDBJ databases">
        <title>Archangium and Cystobacter genomes.</title>
        <authorList>
            <person name="Chen I.-C.K."/>
            <person name="Wielgoss S."/>
        </authorList>
    </citation>
    <scope>NUCLEOTIDE SEQUENCE [LARGE SCALE GENOMIC DNA]</scope>
    <source>
        <strain evidence="4 5">Cbm 6</strain>
    </source>
</reference>
<dbReference type="Proteomes" id="UP001611383">
    <property type="component" value="Chromosome"/>
</dbReference>
<evidence type="ECO:0000259" key="2">
    <source>
        <dbReference type="PROSITE" id="PS50110"/>
    </source>
</evidence>
<evidence type="ECO:0000259" key="3">
    <source>
        <dbReference type="PROSITE" id="PS50887"/>
    </source>
</evidence>
<dbReference type="SUPFAM" id="SSF52172">
    <property type="entry name" value="CheY-like"/>
    <property type="match status" value="1"/>
</dbReference>
<dbReference type="InterPro" id="IPR001789">
    <property type="entry name" value="Sig_transdc_resp-reg_receiver"/>
</dbReference>
<dbReference type="Gene3D" id="3.40.50.2300">
    <property type="match status" value="1"/>
</dbReference>
<dbReference type="InterPro" id="IPR000160">
    <property type="entry name" value="GGDEF_dom"/>
</dbReference>
<name>A0ABY9WYU4_9BACT</name>
<feature type="domain" description="GGDEF" evidence="3">
    <location>
        <begin position="180"/>
        <end position="315"/>
    </location>
</feature>
<feature type="domain" description="Response regulatory" evidence="2">
    <location>
        <begin position="15"/>
        <end position="131"/>
    </location>
</feature>
<gene>
    <name evidence="4" type="ORF">F0U60_32290</name>
</gene>
<dbReference type="PANTHER" id="PTHR46663:SF4">
    <property type="entry name" value="DIGUANYLATE CYCLASE DGCT-RELATED"/>
    <property type="match status" value="1"/>
</dbReference>
<evidence type="ECO:0000313" key="5">
    <source>
        <dbReference type="Proteomes" id="UP001611383"/>
    </source>
</evidence>
<dbReference type="PANTHER" id="PTHR46663">
    <property type="entry name" value="DIGUANYLATE CYCLASE DGCT-RELATED"/>
    <property type="match status" value="1"/>
</dbReference>
<dbReference type="NCBIfam" id="TIGR00254">
    <property type="entry name" value="GGDEF"/>
    <property type="match status" value="1"/>
</dbReference>
<evidence type="ECO:0000256" key="1">
    <source>
        <dbReference type="PROSITE-ProRule" id="PRU00169"/>
    </source>
</evidence>
<dbReference type="InterPro" id="IPR011006">
    <property type="entry name" value="CheY-like_superfamily"/>
</dbReference>
<dbReference type="InterPro" id="IPR043128">
    <property type="entry name" value="Rev_trsase/Diguanyl_cyclase"/>
</dbReference>
<dbReference type="SUPFAM" id="SSF55073">
    <property type="entry name" value="Nucleotide cyclase"/>
    <property type="match status" value="1"/>
</dbReference>
<dbReference type="Pfam" id="PF00990">
    <property type="entry name" value="GGDEF"/>
    <property type="match status" value="1"/>
</dbReference>
<dbReference type="PROSITE" id="PS50110">
    <property type="entry name" value="RESPONSE_REGULATORY"/>
    <property type="match status" value="1"/>
</dbReference>